<keyword evidence="7 12" id="KW-0812">Transmembrane</keyword>
<comment type="caution">
    <text evidence="14">The sequence shown here is derived from an EMBL/GenBank/DDBJ whole genome shotgun (WGS) entry which is preliminary data.</text>
</comment>
<comment type="subcellular location">
    <subcellularLocation>
        <location evidence="1">Membrane</location>
        <topology evidence="1">Single-pass type II membrane protein</topology>
    </subcellularLocation>
</comment>
<dbReference type="Gene3D" id="3.90.550.50">
    <property type="match status" value="1"/>
</dbReference>
<keyword evidence="8" id="KW-0547">Nucleotide-binding</keyword>
<keyword evidence="9" id="KW-0735">Signal-anchor</keyword>
<proteinExistence type="inferred from homology"/>
<dbReference type="InterPro" id="IPR003378">
    <property type="entry name" value="Fringe-like_glycosylTrfase"/>
</dbReference>
<dbReference type="PANTHER" id="PTHR23033:SF47">
    <property type="entry name" value="APPLE DOMAIN-CONTAINING PROTEIN-RELATED"/>
    <property type="match status" value="1"/>
</dbReference>
<gene>
    <name evidence="14" type="ORF">AWRI4620_LOCUS8328</name>
</gene>
<dbReference type="AlphaFoldDB" id="A0A9N8KWR6"/>
<organism evidence="14 15">
    <name type="scientific">Aureobasidium uvarum</name>
    <dbReference type="NCBI Taxonomy" id="2773716"/>
    <lineage>
        <taxon>Eukaryota</taxon>
        <taxon>Fungi</taxon>
        <taxon>Dikarya</taxon>
        <taxon>Ascomycota</taxon>
        <taxon>Pezizomycotina</taxon>
        <taxon>Dothideomycetes</taxon>
        <taxon>Dothideomycetidae</taxon>
        <taxon>Dothideales</taxon>
        <taxon>Saccotheciaceae</taxon>
        <taxon>Aureobasidium</taxon>
    </lineage>
</organism>
<reference evidence="14" key="1">
    <citation type="submission" date="2020-06" db="EMBL/GenBank/DDBJ databases">
        <authorList>
            <person name="Onetto C."/>
        </authorList>
    </citation>
    <scope>NUCLEOTIDE SEQUENCE</scope>
</reference>
<evidence type="ECO:0000259" key="13">
    <source>
        <dbReference type="Pfam" id="PF02434"/>
    </source>
</evidence>
<dbReference type="Proteomes" id="UP000745764">
    <property type="component" value="Unassembled WGS sequence"/>
</dbReference>
<evidence type="ECO:0000313" key="14">
    <source>
        <dbReference type="EMBL" id="CAD0114073.1"/>
    </source>
</evidence>
<protein>
    <recommendedName>
        <fullName evidence="4">N-acetylgalactosaminide beta-1,3-galactosyltransferase</fullName>
        <ecNumber evidence="4">2.4.1.122</ecNumber>
    </recommendedName>
</protein>
<feature type="domain" description="Fringe-like glycosyltransferase" evidence="13">
    <location>
        <begin position="211"/>
        <end position="342"/>
    </location>
</feature>
<comment type="similarity">
    <text evidence="3">Belongs to the glycosyltransferase 31 family. Beta3-Gal-T subfamily.</text>
</comment>
<comment type="pathway">
    <text evidence="2">Protein modification; protein glycosylation.</text>
</comment>
<dbReference type="GO" id="GO:0016263">
    <property type="term" value="F:glycoprotein-N-acetylgalactosamine 3-beta-galactosyltransferase activity"/>
    <property type="evidence" value="ECO:0007669"/>
    <property type="project" value="UniProtKB-EC"/>
</dbReference>
<keyword evidence="10 12" id="KW-1133">Transmembrane helix</keyword>
<name>A0A9N8KWR6_9PEZI</name>
<evidence type="ECO:0000256" key="9">
    <source>
        <dbReference type="ARBA" id="ARBA00022968"/>
    </source>
</evidence>
<evidence type="ECO:0000256" key="7">
    <source>
        <dbReference type="ARBA" id="ARBA00022692"/>
    </source>
</evidence>
<dbReference type="EMBL" id="CAINUL010000016">
    <property type="protein sequence ID" value="CAD0114073.1"/>
    <property type="molecule type" value="Genomic_DNA"/>
</dbReference>
<accession>A0A9N8KWR6</accession>
<evidence type="ECO:0000256" key="5">
    <source>
        <dbReference type="ARBA" id="ARBA00022676"/>
    </source>
</evidence>
<evidence type="ECO:0000256" key="11">
    <source>
        <dbReference type="ARBA" id="ARBA00023136"/>
    </source>
</evidence>
<keyword evidence="6" id="KW-0808">Transferase</keyword>
<keyword evidence="15" id="KW-1185">Reference proteome</keyword>
<dbReference type="PANTHER" id="PTHR23033">
    <property type="entry name" value="BETA1,3-GALACTOSYLTRANSFERASE"/>
    <property type="match status" value="1"/>
</dbReference>
<evidence type="ECO:0000313" key="15">
    <source>
        <dbReference type="Proteomes" id="UP000745764"/>
    </source>
</evidence>
<dbReference type="GO" id="GO:0016020">
    <property type="term" value="C:membrane"/>
    <property type="evidence" value="ECO:0007669"/>
    <property type="project" value="UniProtKB-SubCell"/>
</dbReference>
<keyword evidence="11 12" id="KW-0472">Membrane</keyword>
<dbReference type="Pfam" id="PF02434">
    <property type="entry name" value="Fringe"/>
    <property type="match status" value="1"/>
</dbReference>
<evidence type="ECO:0000256" key="6">
    <source>
        <dbReference type="ARBA" id="ARBA00022679"/>
    </source>
</evidence>
<dbReference type="GO" id="GO:0000166">
    <property type="term" value="F:nucleotide binding"/>
    <property type="evidence" value="ECO:0007669"/>
    <property type="project" value="UniProtKB-KW"/>
</dbReference>
<evidence type="ECO:0000256" key="12">
    <source>
        <dbReference type="SAM" id="Phobius"/>
    </source>
</evidence>
<evidence type="ECO:0000256" key="1">
    <source>
        <dbReference type="ARBA" id="ARBA00004606"/>
    </source>
</evidence>
<keyword evidence="5" id="KW-0328">Glycosyltransferase</keyword>
<evidence type="ECO:0000256" key="10">
    <source>
        <dbReference type="ARBA" id="ARBA00022989"/>
    </source>
</evidence>
<evidence type="ECO:0000256" key="4">
    <source>
        <dbReference type="ARBA" id="ARBA00012557"/>
    </source>
</evidence>
<sequence length="469" mass="54388">MLSMGSFIRFLEHVFTFSRRRLQAYLRAIVVCIFVVLFWLNFPLLARLEKRIARHDRAIVPPGPDYRHLPGANETLVIMRTGSTELQDRLPIHLATTLLRYPDSIIFSDYEEEFQDRHILDALEGVSPYLKETSPDFDLWRRLKQYGRTILRSDELSGKAIWLDGGAGKAKNPGWYDVKLYMLGRELTILSRKLDKFKFLPMVERTLHEYPDKKWYVFVESDTFIFWQTLLVYLSNLDWTKPYYLGGQISIGSIEFGQGGNGYIVSRPALRNMVSHYQAHQKEYEDFTEGHWAGDCVLGKALKDSGTSLTRAWPIFQGDDVGNMNYNHKTQWCQPTVSYHHVSPSAIQDLYDFEKAWMADTSNNTSSYLRHRDIFRLYALPRMVSPHIDWDNHSSDDRGLAESLENCRELCEADDRCLQYALTAESRCLTTSRPNVGQSATHISSGWIFERVQKFYDVAEECHGGEWIS</sequence>
<evidence type="ECO:0000256" key="2">
    <source>
        <dbReference type="ARBA" id="ARBA00004922"/>
    </source>
</evidence>
<feature type="transmembrane region" description="Helical" evidence="12">
    <location>
        <begin position="24"/>
        <end position="42"/>
    </location>
</feature>
<dbReference type="OrthoDB" id="414175at2759"/>
<dbReference type="EC" id="2.4.1.122" evidence="4"/>
<dbReference type="InterPro" id="IPR026050">
    <property type="entry name" value="C1GALT1/C1GALT1_chp1"/>
</dbReference>
<evidence type="ECO:0000256" key="3">
    <source>
        <dbReference type="ARBA" id="ARBA00006462"/>
    </source>
</evidence>
<evidence type="ECO:0000256" key="8">
    <source>
        <dbReference type="ARBA" id="ARBA00022741"/>
    </source>
</evidence>